<feature type="signal peptide" evidence="1">
    <location>
        <begin position="1"/>
        <end position="16"/>
    </location>
</feature>
<evidence type="ECO:0000313" key="3">
    <source>
        <dbReference type="Proteomes" id="UP000199470"/>
    </source>
</evidence>
<sequence length="159" mass="16605">MRTALMLLLVSGAALADDAALLRCRALPDGPQRLACYNAIVVAPAGSGPAVGANAGAPFAAPAQAPSRAQLEQAFGKEPPALQAMRLASLTTRVAGRFDGWVANQTIRLANGQLWRVVDGSDDVLDADSPAATLQRGLLGAIYLDIDGAHRRPRVQRVE</sequence>
<dbReference type="EMBL" id="FOTW01000038">
    <property type="protein sequence ID" value="SFM84918.1"/>
    <property type="molecule type" value="Genomic_DNA"/>
</dbReference>
<gene>
    <name evidence="2" type="ORF">SAMN02982985_05520</name>
</gene>
<protein>
    <submittedName>
        <fullName evidence="2">Uncharacterized protein</fullName>
    </submittedName>
</protein>
<keyword evidence="1" id="KW-0732">Signal</keyword>
<evidence type="ECO:0000313" key="2">
    <source>
        <dbReference type="EMBL" id="SFM84918.1"/>
    </source>
</evidence>
<dbReference type="AlphaFoldDB" id="A0A1I4U7G4"/>
<dbReference type="RefSeq" id="WP_139236783.1">
    <property type="nucleotide sequence ID" value="NZ_FOTW01000038.1"/>
</dbReference>
<dbReference type="STRING" id="758825.SAMN02982985_05520"/>
<dbReference type="Proteomes" id="UP000199470">
    <property type="component" value="Unassembled WGS sequence"/>
</dbReference>
<reference evidence="2 3" key="1">
    <citation type="submission" date="2016-10" db="EMBL/GenBank/DDBJ databases">
        <authorList>
            <person name="de Groot N.N."/>
        </authorList>
    </citation>
    <scope>NUCLEOTIDE SEQUENCE [LARGE SCALE GENOMIC DNA]</scope>
    <source>
        <strain evidence="2 3">ATCC 43154</strain>
    </source>
</reference>
<name>A0A1I4U7G4_9BURK</name>
<feature type="chain" id="PRO_5011790863" evidence="1">
    <location>
        <begin position="17"/>
        <end position="159"/>
    </location>
</feature>
<organism evidence="2 3">
    <name type="scientific">Rugamonas rubra</name>
    <dbReference type="NCBI Taxonomy" id="758825"/>
    <lineage>
        <taxon>Bacteria</taxon>
        <taxon>Pseudomonadati</taxon>
        <taxon>Pseudomonadota</taxon>
        <taxon>Betaproteobacteria</taxon>
        <taxon>Burkholderiales</taxon>
        <taxon>Oxalobacteraceae</taxon>
        <taxon>Telluria group</taxon>
        <taxon>Rugamonas</taxon>
    </lineage>
</organism>
<accession>A0A1I4U7G4</accession>
<proteinExistence type="predicted"/>
<dbReference type="OrthoDB" id="8703271at2"/>
<keyword evidence="3" id="KW-1185">Reference proteome</keyword>
<evidence type="ECO:0000256" key="1">
    <source>
        <dbReference type="SAM" id="SignalP"/>
    </source>
</evidence>